<evidence type="ECO:0000313" key="3">
    <source>
        <dbReference type="Proteomes" id="UP000681340"/>
    </source>
</evidence>
<evidence type="ECO:0000313" key="2">
    <source>
        <dbReference type="EMBL" id="GIM74652.1"/>
    </source>
</evidence>
<accession>A0A919VSX5</accession>
<dbReference type="EMBL" id="BOQL01000052">
    <property type="protein sequence ID" value="GIM74652.1"/>
    <property type="molecule type" value="Genomic_DNA"/>
</dbReference>
<dbReference type="RefSeq" id="WP_212992105.1">
    <property type="nucleotide sequence ID" value="NZ_BAABEA010000002.1"/>
</dbReference>
<dbReference type="GO" id="GO:0016757">
    <property type="term" value="F:glycosyltransferase activity"/>
    <property type="evidence" value="ECO:0007669"/>
    <property type="project" value="TreeGrafter"/>
</dbReference>
<dbReference type="PANTHER" id="PTHR12526:SF636">
    <property type="entry name" value="BLL3647 PROTEIN"/>
    <property type="match status" value="1"/>
</dbReference>
<comment type="caution">
    <text evidence="2">The sequence shown here is derived from an EMBL/GenBank/DDBJ whole genome shotgun (WGS) entry which is preliminary data.</text>
</comment>
<proteinExistence type="predicted"/>
<feature type="domain" description="DUF3492" evidence="1">
    <location>
        <begin position="1"/>
        <end position="263"/>
    </location>
</feature>
<dbReference type="AlphaFoldDB" id="A0A919VSX5"/>
<keyword evidence="2" id="KW-0808">Transferase</keyword>
<sequence length="497" mass="52259">MRICLLTGGGYPFRRDALGGWCRTLVDGLGRFTFDLLTVTDREPPGGPAYPLPRHVVSACAVPLSREIRRRPGNDDNATAAAVLLCRGLLGEADSKAADGLFAQGLQGLSMLAESADHPLNAVPLTDVLLDAWRTGRTSAGEERLPRLSLRDARTAATLLRHAARALSVPVPTVDLVHCVGGTTPLLAALAGRWRTGMPLLLTEARAPVARPRAGEERLSPAVRTVLRRFRRAVARTGYAEAGLIAPLSAYHHSWALGHGAEPGRLVPVPAGVDPVDFPSAPEARTQPAIVWAGSGGPDSGLRGLLEAFAIVAAAVPGTVLHLVGVTAAHEDHCAEQVERTGLGRAVRLHPLPADPRDRYATGHLVVHVPGPSDPPHRLIEAMMSGRAVIGVDVGPVAETLGDAGTLVPGNDPAALAEACVSLLRAPARRRALGDAARRRALACFTADRVVRVYGALYTDLAGPPPAPSYELALAVPAPRDARPATVRWLAEAGEDR</sequence>
<protein>
    <submittedName>
        <fullName evidence="2">Transferase</fullName>
    </submittedName>
</protein>
<evidence type="ECO:0000259" key="1">
    <source>
        <dbReference type="Pfam" id="PF11997"/>
    </source>
</evidence>
<name>A0A919VSX5_9ACTN</name>
<dbReference type="InterPro" id="IPR022622">
    <property type="entry name" value="DUF3492"/>
</dbReference>
<dbReference type="Proteomes" id="UP000681340">
    <property type="component" value="Unassembled WGS sequence"/>
</dbReference>
<keyword evidence="3" id="KW-1185">Reference proteome</keyword>
<gene>
    <name evidence="2" type="ORF">Aau02nite_62020</name>
</gene>
<dbReference type="Pfam" id="PF11997">
    <property type="entry name" value="DUF3492"/>
    <property type="match status" value="1"/>
</dbReference>
<reference evidence="2" key="1">
    <citation type="submission" date="2021-03" db="EMBL/GenBank/DDBJ databases">
        <title>Whole genome shotgun sequence of Actinoplanes auranticolor NBRC 12245.</title>
        <authorList>
            <person name="Komaki H."/>
            <person name="Tamura T."/>
        </authorList>
    </citation>
    <scope>NUCLEOTIDE SEQUENCE</scope>
    <source>
        <strain evidence="2">NBRC 12245</strain>
    </source>
</reference>
<dbReference type="Gene3D" id="3.40.50.2000">
    <property type="entry name" value="Glycogen Phosphorylase B"/>
    <property type="match status" value="2"/>
</dbReference>
<dbReference type="PANTHER" id="PTHR12526">
    <property type="entry name" value="GLYCOSYLTRANSFERASE"/>
    <property type="match status" value="1"/>
</dbReference>
<dbReference type="Pfam" id="PF13692">
    <property type="entry name" value="Glyco_trans_1_4"/>
    <property type="match status" value="1"/>
</dbReference>
<organism evidence="2 3">
    <name type="scientific">Actinoplanes auranticolor</name>
    <dbReference type="NCBI Taxonomy" id="47988"/>
    <lineage>
        <taxon>Bacteria</taxon>
        <taxon>Bacillati</taxon>
        <taxon>Actinomycetota</taxon>
        <taxon>Actinomycetes</taxon>
        <taxon>Micromonosporales</taxon>
        <taxon>Micromonosporaceae</taxon>
        <taxon>Actinoplanes</taxon>
    </lineage>
</organism>
<dbReference type="SUPFAM" id="SSF53756">
    <property type="entry name" value="UDP-Glycosyltransferase/glycogen phosphorylase"/>
    <property type="match status" value="1"/>
</dbReference>